<dbReference type="EMBL" id="JACHIN010000014">
    <property type="protein sequence ID" value="MBB5082769.1"/>
    <property type="molecule type" value="Genomic_DNA"/>
</dbReference>
<gene>
    <name evidence="2" type="ORF">HNR40_008265</name>
</gene>
<dbReference type="Pfam" id="PF13302">
    <property type="entry name" value="Acetyltransf_3"/>
    <property type="match status" value="1"/>
</dbReference>
<accession>A0A7W8AAT3</accession>
<dbReference type="PANTHER" id="PTHR43441">
    <property type="entry name" value="RIBOSOMAL-PROTEIN-SERINE ACETYLTRANSFERASE"/>
    <property type="match status" value="1"/>
</dbReference>
<organism evidence="2 3">
    <name type="scientific">Nonomuraea endophytica</name>
    <dbReference type="NCBI Taxonomy" id="714136"/>
    <lineage>
        <taxon>Bacteria</taxon>
        <taxon>Bacillati</taxon>
        <taxon>Actinomycetota</taxon>
        <taxon>Actinomycetes</taxon>
        <taxon>Streptosporangiales</taxon>
        <taxon>Streptosporangiaceae</taxon>
        <taxon>Nonomuraea</taxon>
    </lineage>
</organism>
<dbReference type="Gene3D" id="3.40.630.30">
    <property type="match status" value="1"/>
</dbReference>
<dbReference type="PANTHER" id="PTHR43441:SF6">
    <property type="entry name" value="N-ACETYLTRANSFERASE DOMAIN-CONTAINING PROTEIN"/>
    <property type="match status" value="1"/>
</dbReference>
<keyword evidence="3" id="KW-1185">Reference proteome</keyword>
<keyword evidence="2" id="KW-0808">Transferase</keyword>
<dbReference type="GO" id="GO:1990189">
    <property type="term" value="F:protein N-terminal-serine acetyltransferase activity"/>
    <property type="evidence" value="ECO:0007669"/>
    <property type="project" value="TreeGrafter"/>
</dbReference>
<sequence length="169" mass="19537">MDVSLRPVREDDLPFLNHLTNDLEGSGAHQWYGWHDPHHHRRRWEENGFLNDEGGYLIITRDDDRLGFLSWHKLTTSRVSFCYEMGLIVAPEFRGRGYGTHAQQLLVRYLFDHSTVNRIQAATELSNLAEQRALEKAGFTKEGVLRGIGFRAGRWQDGVLYSILRADLN</sequence>
<evidence type="ECO:0000313" key="3">
    <source>
        <dbReference type="Proteomes" id="UP000568380"/>
    </source>
</evidence>
<comment type="caution">
    <text evidence="2">The sequence shown here is derived from an EMBL/GenBank/DDBJ whole genome shotgun (WGS) entry which is preliminary data.</text>
</comment>
<dbReference type="Proteomes" id="UP000568380">
    <property type="component" value="Unassembled WGS sequence"/>
</dbReference>
<dbReference type="InterPro" id="IPR000182">
    <property type="entry name" value="GNAT_dom"/>
</dbReference>
<name>A0A7W8AAT3_9ACTN</name>
<protein>
    <submittedName>
        <fullName evidence="2">RimJ/RimL family protein N-acetyltransferase</fullName>
    </submittedName>
</protein>
<dbReference type="CDD" id="cd04301">
    <property type="entry name" value="NAT_SF"/>
    <property type="match status" value="1"/>
</dbReference>
<dbReference type="RefSeq" id="WP_184971277.1">
    <property type="nucleotide sequence ID" value="NZ_JACHIN010000014.1"/>
</dbReference>
<dbReference type="PROSITE" id="PS51186">
    <property type="entry name" value="GNAT"/>
    <property type="match status" value="1"/>
</dbReference>
<reference evidence="2 3" key="1">
    <citation type="submission" date="2020-08" db="EMBL/GenBank/DDBJ databases">
        <title>Genomic Encyclopedia of Type Strains, Phase IV (KMG-IV): sequencing the most valuable type-strain genomes for metagenomic binning, comparative biology and taxonomic classification.</title>
        <authorList>
            <person name="Goeker M."/>
        </authorList>
    </citation>
    <scope>NUCLEOTIDE SEQUENCE [LARGE SCALE GENOMIC DNA]</scope>
    <source>
        <strain evidence="2 3">DSM 45385</strain>
    </source>
</reference>
<dbReference type="SUPFAM" id="SSF55729">
    <property type="entry name" value="Acyl-CoA N-acyltransferases (Nat)"/>
    <property type="match status" value="1"/>
</dbReference>
<evidence type="ECO:0000313" key="2">
    <source>
        <dbReference type="EMBL" id="MBB5082769.1"/>
    </source>
</evidence>
<evidence type="ECO:0000259" key="1">
    <source>
        <dbReference type="PROSITE" id="PS51186"/>
    </source>
</evidence>
<dbReference type="AlphaFoldDB" id="A0A7W8AAT3"/>
<dbReference type="GO" id="GO:0008999">
    <property type="term" value="F:protein-N-terminal-alanine acetyltransferase activity"/>
    <property type="evidence" value="ECO:0007669"/>
    <property type="project" value="TreeGrafter"/>
</dbReference>
<feature type="domain" description="N-acetyltransferase" evidence="1">
    <location>
        <begin position="3"/>
        <end position="166"/>
    </location>
</feature>
<proteinExistence type="predicted"/>
<dbReference type="InterPro" id="IPR016181">
    <property type="entry name" value="Acyl_CoA_acyltransferase"/>
</dbReference>
<dbReference type="InterPro" id="IPR051908">
    <property type="entry name" value="Ribosomal_N-acetyltransferase"/>
</dbReference>
<dbReference type="GO" id="GO:0005737">
    <property type="term" value="C:cytoplasm"/>
    <property type="evidence" value="ECO:0007669"/>
    <property type="project" value="TreeGrafter"/>
</dbReference>